<gene>
    <name evidence="1" type="ORF">ACFP90_21130</name>
</gene>
<dbReference type="EMBL" id="JBHSWB010000002">
    <property type="protein sequence ID" value="MFC6662562.1"/>
    <property type="molecule type" value="Genomic_DNA"/>
</dbReference>
<reference evidence="2" key="1">
    <citation type="journal article" date="2019" name="Int. J. Syst. Evol. Microbiol.">
        <title>The Global Catalogue of Microorganisms (GCM) 10K type strain sequencing project: providing services to taxonomists for standard genome sequencing and annotation.</title>
        <authorList>
            <consortium name="The Broad Institute Genomics Platform"/>
            <consortium name="The Broad Institute Genome Sequencing Center for Infectious Disease"/>
            <person name="Wu L."/>
            <person name="Ma J."/>
        </authorList>
    </citation>
    <scope>NUCLEOTIDE SEQUENCE [LARGE SCALE GENOMIC DNA]</scope>
    <source>
        <strain evidence="2">CCUG 63830</strain>
    </source>
</reference>
<protein>
    <submittedName>
        <fullName evidence="1">Uncharacterized protein</fullName>
    </submittedName>
</protein>
<proteinExistence type="predicted"/>
<comment type="caution">
    <text evidence="1">The sequence shown here is derived from an EMBL/GenBank/DDBJ whole genome shotgun (WGS) entry which is preliminary data.</text>
</comment>
<name>A0ABW1ZQG7_9DEIO</name>
<organism evidence="1 2">
    <name type="scientific">Deinococcus multiflagellatus</name>
    <dbReference type="NCBI Taxonomy" id="1656887"/>
    <lineage>
        <taxon>Bacteria</taxon>
        <taxon>Thermotogati</taxon>
        <taxon>Deinococcota</taxon>
        <taxon>Deinococci</taxon>
        <taxon>Deinococcales</taxon>
        <taxon>Deinococcaceae</taxon>
        <taxon>Deinococcus</taxon>
    </lineage>
</organism>
<evidence type="ECO:0000313" key="1">
    <source>
        <dbReference type="EMBL" id="MFC6662562.1"/>
    </source>
</evidence>
<keyword evidence="2" id="KW-1185">Reference proteome</keyword>
<dbReference type="RefSeq" id="WP_224610875.1">
    <property type="nucleotide sequence ID" value="NZ_JAIQXV010000016.1"/>
</dbReference>
<accession>A0ABW1ZQG7</accession>
<evidence type="ECO:0000313" key="2">
    <source>
        <dbReference type="Proteomes" id="UP001596317"/>
    </source>
</evidence>
<dbReference type="Proteomes" id="UP001596317">
    <property type="component" value="Unassembled WGS sequence"/>
</dbReference>
<sequence length="68" mass="7213">MTDSEMEIIEVLEISGGLASVRLPDTSIEVWPLAVLPVSVEVGDHVGVTIQDGAWTTLLLLRPAGMLA</sequence>